<feature type="compositionally biased region" description="Polar residues" evidence="1">
    <location>
        <begin position="28"/>
        <end position="45"/>
    </location>
</feature>
<comment type="caution">
    <text evidence="3">The sequence shown here is derived from an EMBL/GenBank/DDBJ whole genome shotgun (WGS) entry which is preliminary data.</text>
</comment>
<sequence>MEHHPHPFTYPTDSQPLHLGGTPKAWGTSWSKQSAAQKMRFSSTLRPAPTLARHSKSPFTGSKANATEMSTEAMRSIAHCLQNKAADGAITGSHPCFLSSLGERKQDSQLATCQLPVSPHNITTSEQLKLCLKRYFRLTFTIESSSDKINAVLRQPCYAERRIIHHKRLVKPTNTGHCLNRESECPQRYKDSTIGAYMRRALTHCSTWQLMHKEIERSTQVLINNGFSERDIIRQTKKIMENWYNRNATKKSRDITIFYRLSSPPLTRKKKE</sequence>
<protein>
    <recommendedName>
        <fullName evidence="2">Helix-turn-helix domain-containing protein</fullName>
    </recommendedName>
</protein>
<organism evidence="3 4">
    <name type="scientific">Chionoecetes opilio</name>
    <name type="common">Atlantic snow crab</name>
    <name type="synonym">Cancer opilio</name>
    <dbReference type="NCBI Taxonomy" id="41210"/>
    <lineage>
        <taxon>Eukaryota</taxon>
        <taxon>Metazoa</taxon>
        <taxon>Ecdysozoa</taxon>
        <taxon>Arthropoda</taxon>
        <taxon>Crustacea</taxon>
        <taxon>Multicrustacea</taxon>
        <taxon>Malacostraca</taxon>
        <taxon>Eumalacostraca</taxon>
        <taxon>Eucarida</taxon>
        <taxon>Decapoda</taxon>
        <taxon>Pleocyemata</taxon>
        <taxon>Brachyura</taxon>
        <taxon>Eubrachyura</taxon>
        <taxon>Majoidea</taxon>
        <taxon>Majidae</taxon>
        <taxon>Chionoecetes</taxon>
    </lineage>
</organism>
<dbReference type="Pfam" id="PF26215">
    <property type="entry name" value="HTH_animal"/>
    <property type="match status" value="1"/>
</dbReference>
<dbReference type="EMBL" id="JACEEZ010026401">
    <property type="protein sequence ID" value="KAG0692965.1"/>
    <property type="molecule type" value="Genomic_DNA"/>
</dbReference>
<feature type="region of interest" description="Disordered" evidence="1">
    <location>
        <begin position="1"/>
        <end position="63"/>
    </location>
</feature>
<evidence type="ECO:0000313" key="3">
    <source>
        <dbReference type="EMBL" id="KAG0692965.1"/>
    </source>
</evidence>
<evidence type="ECO:0000259" key="2">
    <source>
        <dbReference type="Pfam" id="PF26215"/>
    </source>
</evidence>
<reference evidence="3" key="1">
    <citation type="submission" date="2020-07" db="EMBL/GenBank/DDBJ databases">
        <title>The High-quality genome of the commercially important snow crab, Chionoecetes opilio.</title>
        <authorList>
            <person name="Jeong J.-H."/>
            <person name="Ryu S."/>
        </authorList>
    </citation>
    <scope>NUCLEOTIDE SEQUENCE</scope>
    <source>
        <strain evidence="3">MADBK_172401_WGS</strain>
        <tissue evidence="3">Digestive gland</tissue>
    </source>
</reference>
<name>A0A8J8WBJ1_CHIOP</name>
<evidence type="ECO:0000313" key="4">
    <source>
        <dbReference type="Proteomes" id="UP000770661"/>
    </source>
</evidence>
<dbReference type="AlphaFoldDB" id="A0A8J8WBJ1"/>
<feature type="domain" description="Helix-turn-helix" evidence="2">
    <location>
        <begin position="178"/>
        <end position="237"/>
    </location>
</feature>
<accession>A0A8J8WBJ1</accession>
<dbReference type="Proteomes" id="UP000770661">
    <property type="component" value="Unassembled WGS sequence"/>
</dbReference>
<proteinExistence type="predicted"/>
<keyword evidence="4" id="KW-1185">Reference proteome</keyword>
<dbReference type="InterPro" id="IPR058912">
    <property type="entry name" value="HTH_animal"/>
</dbReference>
<dbReference type="OrthoDB" id="10053630at2759"/>
<gene>
    <name evidence="3" type="ORF">GWK47_027692</name>
</gene>
<evidence type="ECO:0000256" key="1">
    <source>
        <dbReference type="SAM" id="MobiDB-lite"/>
    </source>
</evidence>